<dbReference type="InterPro" id="IPR003018">
    <property type="entry name" value="GAF"/>
</dbReference>
<dbReference type="SMART" id="SM00065">
    <property type="entry name" value="GAF"/>
    <property type="match status" value="1"/>
</dbReference>
<dbReference type="InterPro" id="IPR043128">
    <property type="entry name" value="Rev_trsase/Diguanyl_cyclase"/>
</dbReference>
<protein>
    <submittedName>
        <fullName evidence="2">Sensor domain-containing diguanylate cyclase</fullName>
    </submittedName>
</protein>
<feature type="domain" description="GGDEF" evidence="1">
    <location>
        <begin position="194"/>
        <end position="325"/>
    </location>
</feature>
<evidence type="ECO:0000313" key="2">
    <source>
        <dbReference type="EMBL" id="GAA4503741.1"/>
    </source>
</evidence>
<dbReference type="PROSITE" id="PS50887">
    <property type="entry name" value="GGDEF"/>
    <property type="match status" value="1"/>
</dbReference>
<dbReference type="NCBIfam" id="TIGR00254">
    <property type="entry name" value="GGDEF"/>
    <property type="match status" value="1"/>
</dbReference>
<dbReference type="InterPro" id="IPR029787">
    <property type="entry name" value="Nucleotide_cyclase"/>
</dbReference>
<dbReference type="Gene3D" id="3.30.450.40">
    <property type="match status" value="1"/>
</dbReference>
<dbReference type="SUPFAM" id="SSF55781">
    <property type="entry name" value="GAF domain-like"/>
    <property type="match status" value="1"/>
</dbReference>
<evidence type="ECO:0000313" key="3">
    <source>
        <dbReference type="Proteomes" id="UP001501321"/>
    </source>
</evidence>
<dbReference type="RefSeq" id="WP_345014670.1">
    <property type="nucleotide sequence ID" value="NZ_BAABFC010000028.1"/>
</dbReference>
<dbReference type="InterPro" id="IPR000160">
    <property type="entry name" value="GGDEF_dom"/>
</dbReference>
<proteinExistence type="predicted"/>
<organism evidence="2 3">
    <name type="scientific">Pseudaeromonas paramecii</name>
    <dbReference type="NCBI Taxonomy" id="2138166"/>
    <lineage>
        <taxon>Bacteria</taxon>
        <taxon>Pseudomonadati</taxon>
        <taxon>Pseudomonadota</taxon>
        <taxon>Gammaproteobacteria</taxon>
        <taxon>Aeromonadales</taxon>
        <taxon>Aeromonadaceae</taxon>
        <taxon>Pseudaeromonas</taxon>
    </lineage>
</organism>
<dbReference type="PANTHER" id="PTHR43102">
    <property type="entry name" value="SLR1143 PROTEIN"/>
    <property type="match status" value="1"/>
</dbReference>
<evidence type="ECO:0000259" key="1">
    <source>
        <dbReference type="PROSITE" id="PS50887"/>
    </source>
</evidence>
<gene>
    <name evidence="2" type="ORF">GCM10023095_30480</name>
</gene>
<dbReference type="Proteomes" id="UP001501321">
    <property type="component" value="Unassembled WGS sequence"/>
</dbReference>
<dbReference type="CDD" id="cd01949">
    <property type="entry name" value="GGDEF"/>
    <property type="match status" value="1"/>
</dbReference>
<accession>A0ABP8QKH1</accession>
<dbReference type="PANTHER" id="PTHR43102:SF2">
    <property type="entry name" value="GAF DOMAIN-CONTAINING PROTEIN"/>
    <property type="match status" value="1"/>
</dbReference>
<reference evidence="3" key="1">
    <citation type="journal article" date="2019" name="Int. J. Syst. Evol. Microbiol.">
        <title>The Global Catalogue of Microorganisms (GCM) 10K type strain sequencing project: providing services to taxonomists for standard genome sequencing and annotation.</title>
        <authorList>
            <consortium name="The Broad Institute Genomics Platform"/>
            <consortium name="The Broad Institute Genome Sequencing Center for Infectious Disease"/>
            <person name="Wu L."/>
            <person name="Ma J."/>
        </authorList>
    </citation>
    <scope>NUCLEOTIDE SEQUENCE [LARGE SCALE GENOMIC DNA]</scope>
    <source>
        <strain evidence="3">JCM 32226</strain>
    </source>
</reference>
<dbReference type="SMART" id="SM00267">
    <property type="entry name" value="GGDEF"/>
    <property type="match status" value="1"/>
</dbReference>
<dbReference type="Gene3D" id="3.30.70.270">
    <property type="match status" value="1"/>
</dbReference>
<dbReference type="InterPro" id="IPR029016">
    <property type="entry name" value="GAF-like_dom_sf"/>
</dbReference>
<dbReference type="SUPFAM" id="SSF55073">
    <property type="entry name" value="Nucleotide cyclase"/>
    <property type="match status" value="1"/>
</dbReference>
<comment type="caution">
    <text evidence="2">The sequence shown here is derived from an EMBL/GenBank/DDBJ whole genome shotgun (WGS) entry which is preliminary data.</text>
</comment>
<sequence>MLEPALPADEGCRLADLQRLNLLDTPDEERFDRLTRLARRLFDVPIVLISLLDSDRQWFKSCIGLPVRQTPRNISFCGHAILGEGPLVVEDATQDPRFADNPLVTGEPYIRFYAGHPLQISSGSRLGTLCLIDQRPRQLNEEDRQLLGDLAAMAVRELESLALATVDELTQISNRRGFIQLANKSLQHSYRLGHLACLLFMDLNGFKQINDRFGHAEGDRALKDFAQLMEQEFRQADIFARLGGDEFVVLLPECDRLQAEGVLGRFRLAVQQFNASAKRGYDIRFSTGVVEYRPEQPPELEGLLARADERMYLSKPGHGADEYAI</sequence>
<dbReference type="EMBL" id="BAABFC010000028">
    <property type="protein sequence ID" value="GAA4503741.1"/>
    <property type="molecule type" value="Genomic_DNA"/>
</dbReference>
<dbReference type="Pfam" id="PF01590">
    <property type="entry name" value="GAF"/>
    <property type="match status" value="1"/>
</dbReference>
<name>A0ABP8QKH1_9GAMM</name>
<keyword evidence="3" id="KW-1185">Reference proteome</keyword>
<dbReference type="Pfam" id="PF00990">
    <property type="entry name" value="GGDEF"/>
    <property type="match status" value="1"/>
</dbReference>